<dbReference type="InterPro" id="IPR037914">
    <property type="entry name" value="SpoVT-AbrB_sf"/>
</dbReference>
<evidence type="ECO:0000313" key="1">
    <source>
        <dbReference type="EMBL" id="AJZ76544.1"/>
    </source>
</evidence>
<dbReference type="OrthoDB" id="6319at2157"/>
<dbReference type="SUPFAM" id="SSF89447">
    <property type="entry name" value="AbrB/MazE/MraZ-like"/>
    <property type="match status" value="1"/>
</dbReference>
<organism evidence="1 2">
    <name type="scientific">Candidatus Nitrosotenuis cloacae</name>
    <dbReference type="NCBI Taxonomy" id="1603555"/>
    <lineage>
        <taxon>Archaea</taxon>
        <taxon>Nitrososphaerota</taxon>
        <taxon>Candidatus Nitrosotenuis</taxon>
    </lineage>
</organism>
<dbReference type="STRING" id="1603555.SU86_001135"/>
<evidence type="ECO:0000313" key="2">
    <source>
        <dbReference type="Proteomes" id="UP000266745"/>
    </source>
</evidence>
<gene>
    <name evidence="1" type="ORF">SU86_001135</name>
</gene>
<dbReference type="RefSeq" id="WP_048189177.1">
    <property type="nucleotide sequence ID" value="NZ_CP011097.1"/>
</dbReference>
<dbReference type="Gene3D" id="2.10.260.10">
    <property type="match status" value="1"/>
</dbReference>
<reference evidence="1 2" key="1">
    <citation type="journal article" date="2016" name="Sci. Rep.">
        <title>A novel ammonia-oxidizing archaeon from wastewater treatment plant: Its enrichment, physiological and genomic characteristics.</title>
        <authorList>
            <person name="Li Y."/>
            <person name="Ding K."/>
            <person name="Wen X."/>
            <person name="Zhang B."/>
            <person name="Shen B."/>
            <person name="Yang Y."/>
        </authorList>
    </citation>
    <scope>NUCLEOTIDE SEQUENCE [LARGE SCALE GENOMIC DNA]</scope>
    <source>
        <strain evidence="1 2">SAT1</strain>
    </source>
</reference>
<accession>A0A3G1B344</accession>
<name>A0A3G1B344_9ARCH</name>
<sequence>MVGNSNQIDYVSMFQDWVQKGGRAQAEFMKAFSSYMENNQKFDPLNAIKELTSKSSEAQSEFVNNMSSVQKNVMEQLFNMGNLMQNFMGYGAFKTTIGSNGRISIPEAERDALRINEGDLVQVVVIPLEKKKKQN</sequence>
<dbReference type="GO" id="GO:0003677">
    <property type="term" value="F:DNA binding"/>
    <property type="evidence" value="ECO:0007669"/>
    <property type="project" value="InterPro"/>
</dbReference>
<dbReference type="NCBIfam" id="TIGR01439">
    <property type="entry name" value="lp_hng_hel_AbrB"/>
    <property type="match status" value="1"/>
</dbReference>
<keyword evidence="2" id="KW-1185">Reference proteome</keyword>
<dbReference type="GeneID" id="24874982"/>
<dbReference type="AlphaFoldDB" id="A0A3G1B344"/>
<protein>
    <submittedName>
        <fullName evidence="1">Transcriptional regulator</fullName>
    </submittedName>
</protein>
<proteinExistence type="predicted"/>
<dbReference type="InterPro" id="IPR007159">
    <property type="entry name" value="SpoVT-AbrB_dom"/>
</dbReference>
<dbReference type="KEGG" id="tah:SU86_001135"/>
<dbReference type="Proteomes" id="UP000266745">
    <property type="component" value="Chromosome"/>
</dbReference>
<dbReference type="EMBL" id="CP011097">
    <property type="protein sequence ID" value="AJZ76544.1"/>
    <property type="molecule type" value="Genomic_DNA"/>
</dbReference>